<dbReference type="InterPro" id="IPR001619">
    <property type="entry name" value="Sec1-like"/>
</dbReference>
<dbReference type="Gene3D" id="3.40.50.2060">
    <property type="match status" value="1"/>
</dbReference>
<dbReference type="Proteomes" id="UP001497383">
    <property type="component" value="Chromosome 1"/>
</dbReference>
<dbReference type="Gene3D" id="3.40.50.1910">
    <property type="match status" value="1"/>
</dbReference>
<accession>A0ABP0ZCL3</accession>
<name>A0ABP0ZCL3_9ASCO</name>
<dbReference type="InterPro" id="IPR043154">
    <property type="entry name" value="Sec-1-like_dom1"/>
</dbReference>
<organism evidence="2 3">
    <name type="scientific">Lodderomyces beijingensis</name>
    <dbReference type="NCBI Taxonomy" id="1775926"/>
    <lineage>
        <taxon>Eukaryota</taxon>
        <taxon>Fungi</taxon>
        <taxon>Dikarya</taxon>
        <taxon>Ascomycota</taxon>
        <taxon>Saccharomycotina</taxon>
        <taxon>Pichiomycetes</taxon>
        <taxon>Debaryomycetaceae</taxon>
        <taxon>Candida/Lodderomyces clade</taxon>
        <taxon>Lodderomyces</taxon>
    </lineage>
</organism>
<dbReference type="InterPro" id="IPR036045">
    <property type="entry name" value="Sec1-like_sf"/>
</dbReference>
<dbReference type="GeneID" id="92205338"/>
<dbReference type="PANTHER" id="PTHR11679">
    <property type="entry name" value="VESICLE PROTEIN SORTING-ASSOCIATED"/>
    <property type="match status" value="1"/>
</dbReference>
<dbReference type="EMBL" id="OZ022405">
    <property type="protein sequence ID" value="CAK9435415.1"/>
    <property type="molecule type" value="Genomic_DNA"/>
</dbReference>
<dbReference type="InterPro" id="IPR043155">
    <property type="entry name" value="VPS33_dom3b"/>
</dbReference>
<reference evidence="2 3" key="1">
    <citation type="submission" date="2024-03" db="EMBL/GenBank/DDBJ databases">
        <authorList>
            <person name="Brejova B."/>
        </authorList>
    </citation>
    <scope>NUCLEOTIDE SEQUENCE [LARGE SCALE GENOMIC DNA]</scope>
    <source>
        <strain evidence="2 3">CBS 14171</strain>
    </source>
</reference>
<comment type="similarity">
    <text evidence="1">Belongs to the STXBP/unc-18/SEC1 family.</text>
</comment>
<dbReference type="Gene3D" id="1.25.40.850">
    <property type="match status" value="1"/>
</dbReference>
<evidence type="ECO:0000256" key="1">
    <source>
        <dbReference type="ARBA" id="ARBA00009884"/>
    </source>
</evidence>
<sequence>MPASTSATAGASPTLDLRQFNEATLQSLLAQLDKIYSTNNLLVLDPTLSSLINRLTSFSTIKEHGKCQNVTWLNDDLASIPANVFAKYSSLVFILPESQNALSKLKNYTKSISQSVSSSIKFNIVVKDLTRRFLLQINRQFDGIGDFEKVLSLPNLSKPFAITSKIKVFNWCTDPIYSDGVLITTNGASLAGIHDYFERPLKQMNQLIDALIKVLFVGVKHETKHKHLFKLRNVYAKGSHASLLVEMLINSKIPEYLNENMQPTEIEFYTEKLHSNTDLVVVERNLDFFPVVFNQLNYHGIVDDLFGINFENIVDFNENVGKDLSHDDLYNNDLKHLNFSTVGSRLNTLAKFIKQQFEDSGHKDEANISEMKALVMALGNLSVQQELIRKHTVIGENVVKKVEKEYEKFLTFQNDIFDMDYKLQISKLKSFINLNYPIDNIWTILLLIGYINDGILNKDLDKISNELQDNFGLEAALALQKIVDLKLIRVINDSSNDFFTSLGLTSQKKRTPVPQREDEETTLGITGGRDVFKSNYTLINKFWNLHPLQEEGDGIKDDSKKADNQESTSLTTLYPAPSFTLPGGTVPLIYRLVESLYLRDFLKYKPINNLKRRPNWDNLGLNTMFAGRTLDLNLQNVNDDKSKYLVVVVMGGITRSEITCFKYLEEKLKERGNHKEIIILSSGIVNHRKFWSFIGQ</sequence>
<dbReference type="InterPro" id="IPR027482">
    <property type="entry name" value="Sec1-like_dom2"/>
</dbReference>
<keyword evidence="3" id="KW-1185">Reference proteome</keyword>
<dbReference type="Gene3D" id="3.90.830.10">
    <property type="entry name" value="Syntaxin Binding Protein 1, Chain A, domain 2"/>
    <property type="match status" value="1"/>
</dbReference>
<dbReference type="RefSeq" id="XP_066827080.1">
    <property type="nucleotide sequence ID" value="XM_066971306.1"/>
</dbReference>
<dbReference type="SUPFAM" id="SSF56815">
    <property type="entry name" value="Sec1/munc18-like (SM) proteins"/>
    <property type="match status" value="1"/>
</dbReference>
<dbReference type="Pfam" id="PF00995">
    <property type="entry name" value="Sec1"/>
    <property type="match status" value="1"/>
</dbReference>
<proteinExistence type="inferred from homology"/>
<dbReference type="InterPro" id="IPR043127">
    <property type="entry name" value="Sec-1-like_dom3a"/>
</dbReference>
<gene>
    <name evidence="2" type="ORF">LODBEIA_P01420</name>
</gene>
<protein>
    <submittedName>
        <fullName evidence="2">Uncharacterized protein</fullName>
    </submittedName>
</protein>
<evidence type="ECO:0000313" key="2">
    <source>
        <dbReference type="EMBL" id="CAK9435415.1"/>
    </source>
</evidence>
<evidence type="ECO:0000313" key="3">
    <source>
        <dbReference type="Proteomes" id="UP001497383"/>
    </source>
</evidence>